<keyword evidence="1" id="KW-0479">Metal-binding</keyword>
<feature type="domain" description="Reverse transcriptase Ty1/copia-type" evidence="4">
    <location>
        <begin position="591"/>
        <end position="640"/>
    </location>
</feature>
<dbReference type="PANTHER" id="PTHR42648">
    <property type="entry name" value="TRANSPOSASE, PUTATIVE-RELATED"/>
    <property type="match status" value="1"/>
</dbReference>
<evidence type="ECO:0000259" key="4">
    <source>
        <dbReference type="Pfam" id="PF07727"/>
    </source>
</evidence>
<feature type="domain" description="Reverse transcriptase Ty1/copia-type" evidence="4">
    <location>
        <begin position="686"/>
        <end position="746"/>
    </location>
</feature>
<dbReference type="Pfam" id="PF07727">
    <property type="entry name" value="RVT_2"/>
    <property type="match status" value="3"/>
</dbReference>
<keyword evidence="3" id="KW-0472">Membrane</keyword>
<dbReference type="GO" id="GO:0046872">
    <property type="term" value="F:metal ion binding"/>
    <property type="evidence" value="ECO:0007669"/>
    <property type="project" value="UniProtKB-KW"/>
</dbReference>
<gene>
    <name evidence="5" type="ORF">CXB51_010176</name>
</gene>
<dbReference type="AlphaFoldDB" id="A0A8J6D1Z3"/>
<keyword evidence="6" id="KW-1185">Reference proteome</keyword>
<evidence type="ECO:0000256" key="3">
    <source>
        <dbReference type="SAM" id="Phobius"/>
    </source>
</evidence>
<dbReference type="SUPFAM" id="SSF56672">
    <property type="entry name" value="DNA/RNA polymerases"/>
    <property type="match status" value="1"/>
</dbReference>
<dbReference type="EMBL" id="JAHUZN010000005">
    <property type="protein sequence ID" value="KAG8492864.1"/>
    <property type="molecule type" value="Genomic_DNA"/>
</dbReference>
<dbReference type="SUPFAM" id="SSF53098">
    <property type="entry name" value="Ribonuclease H-like"/>
    <property type="match status" value="1"/>
</dbReference>
<dbReference type="Gene3D" id="3.30.420.10">
    <property type="entry name" value="Ribonuclease H-like superfamily/Ribonuclease H"/>
    <property type="match status" value="1"/>
</dbReference>
<dbReference type="InterPro" id="IPR036397">
    <property type="entry name" value="RNaseH_sf"/>
</dbReference>
<evidence type="ECO:0000256" key="1">
    <source>
        <dbReference type="ARBA" id="ARBA00022723"/>
    </source>
</evidence>
<dbReference type="CDD" id="cd09272">
    <property type="entry name" value="RNase_HI_RT_Ty1"/>
    <property type="match status" value="1"/>
</dbReference>
<dbReference type="PANTHER" id="PTHR42648:SF26">
    <property type="entry name" value="INTEGRASE CATALYTIC DOMAIN-CONTAINING PROTEIN"/>
    <property type="match status" value="1"/>
</dbReference>
<dbReference type="GO" id="GO:0016787">
    <property type="term" value="F:hydrolase activity"/>
    <property type="evidence" value="ECO:0007669"/>
    <property type="project" value="UniProtKB-KW"/>
</dbReference>
<accession>A0A8J6D1Z3</accession>
<name>A0A8J6D1Z3_9ROSI</name>
<sequence>MATDAVSGNDNGNHPSIHISSIGRGCGFLRKVQQFPKHDTSLIDSDGNLVANPDFLVHEQQDKLLAFWLLSMICDDILVHLTDARLTLMSGVQLFREYELIRIVTSSMPISLDLLTDMLVDCEARQQDLVLSMPLQAIAFDHFEAEVEECILLTISLNVNCVVALVIQFRNATIGLMSPLKKNFVYHPGLQVNTASANSSFSTGSLNIKFTKDNQVFIEFHPFHYFVKDIKTGNILLVGPIHNGLYQFDLLDTQSCNATLASSATVYITSLELPGSNVSLFDLWHKRFGHPYNKTVMKGPAPIASEGHFYYISFVNAYSRLSCCHTSEQNGLVERKHRHLVDTRLTLLTQANMHFWAHVFISAAYFVNRLPTLVLVGKSPFEVLHKTVPSYKHLRVFGFLFTRDINALMTTEGCLYLSIWCSMKVTFLLPVLLSLLVIIYTHSLFYSINSLQFRLWCLLRVTISSTQQVPGCVSGLAPSHPALLLLKSTSFRVQPDANTSPGVTSFSNVSTSASVHLPSSIIPLILFGQNLPVSSHVNAHPMITGSKNGIFKPRVFSTELCEAKFATIDEALASKEWVLVAQQEYEALLRNDTWDLVPLPANRRAVGCKWVFKLKRCSDGTIARYKGCLVVKGYLQEAGFGWQLRQVDINNAFLNGDLSEEIYMLQPPGFEQNHRDKPIFSLAKLDGSLFIKKTDNMILYVLVYVNDIIITGNHQASIDQFVTNLDTQFSLKDLGPLSYFLGIEANGSPTPMVTSSILSQYTSCAIENTSKYCSIVGALQYVVITRPDVTFAVNKFTLVATLDIVGYSDMNWGTNVDDQRSTAKAEYRGLAHVVTKVIWLESLLFELHVSPSRKTTVWCDNSRAVVVSANLVMHSKFKHVELDLYFVREKVTTGKLSVGHVPA</sequence>
<evidence type="ECO:0000256" key="2">
    <source>
        <dbReference type="ARBA" id="ARBA00022801"/>
    </source>
</evidence>
<comment type="caution">
    <text evidence="5">The sequence shown here is derived from an EMBL/GenBank/DDBJ whole genome shotgun (WGS) entry which is preliminary data.</text>
</comment>
<feature type="domain" description="Reverse transcriptase Ty1/copia-type" evidence="4">
    <location>
        <begin position="641"/>
        <end position="684"/>
    </location>
</feature>
<feature type="transmembrane region" description="Helical" evidence="3">
    <location>
        <begin position="355"/>
        <end position="376"/>
    </location>
</feature>
<keyword evidence="2" id="KW-0378">Hydrolase</keyword>
<dbReference type="InterPro" id="IPR043502">
    <property type="entry name" value="DNA/RNA_pol_sf"/>
</dbReference>
<evidence type="ECO:0000313" key="5">
    <source>
        <dbReference type="EMBL" id="KAG8492864.1"/>
    </source>
</evidence>
<protein>
    <recommendedName>
        <fullName evidence="4">Reverse transcriptase Ty1/copia-type domain-containing protein</fullName>
    </recommendedName>
</protein>
<reference evidence="5 6" key="1">
    <citation type="journal article" date="2021" name="bioRxiv">
        <title>The Gossypium anomalum genome as a resource for cotton improvement and evolutionary analysis of hybrid incompatibility.</title>
        <authorList>
            <person name="Grover C.E."/>
            <person name="Yuan D."/>
            <person name="Arick M.A."/>
            <person name="Miller E.R."/>
            <person name="Hu G."/>
            <person name="Peterson D.G."/>
            <person name="Wendel J.F."/>
            <person name="Udall J.A."/>
        </authorList>
    </citation>
    <scope>NUCLEOTIDE SEQUENCE [LARGE SCALE GENOMIC DNA]</scope>
    <source>
        <strain evidence="5">JFW-Udall</strain>
        <tissue evidence="5">Leaf</tissue>
    </source>
</reference>
<dbReference type="OrthoDB" id="1749397at2759"/>
<dbReference type="GO" id="GO:0003676">
    <property type="term" value="F:nucleic acid binding"/>
    <property type="evidence" value="ECO:0007669"/>
    <property type="project" value="InterPro"/>
</dbReference>
<feature type="transmembrane region" description="Helical" evidence="3">
    <location>
        <begin position="427"/>
        <end position="448"/>
    </location>
</feature>
<organism evidence="5 6">
    <name type="scientific">Gossypium anomalum</name>
    <dbReference type="NCBI Taxonomy" id="47600"/>
    <lineage>
        <taxon>Eukaryota</taxon>
        <taxon>Viridiplantae</taxon>
        <taxon>Streptophyta</taxon>
        <taxon>Embryophyta</taxon>
        <taxon>Tracheophyta</taxon>
        <taxon>Spermatophyta</taxon>
        <taxon>Magnoliopsida</taxon>
        <taxon>eudicotyledons</taxon>
        <taxon>Gunneridae</taxon>
        <taxon>Pentapetalae</taxon>
        <taxon>rosids</taxon>
        <taxon>malvids</taxon>
        <taxon>Malvales</taxon>
        <taxon>Malvaceae</taxon>
        <taxon>Malvoideae</taxon>
        <taxon>Gossypium</taxon>
    </lineage>
</organism>
<dbReference type="InterPro" id="IPR039537">
    <property type="entry name" value="Retrotran_Ty1/copia-like"/>
</dbReference>
<keyword evidence="3" id="KW-0812">Transmembrane</keyword>
<proteinExistence type="predicted"/>
<evidence type="ECO:0000313" key="6">
    <source>
        <dbReference type="Proteomes" id="UP000701853"/>
    </source>
</evidence>
<dbReference type="InterPro" id="IPR013103">
    <property type="entry name" value="RVT_2"/>
</dbReference>
<keyword evidence="3" id="KW-1133">Transmembrane helix</keyword>
<dbReference type="Proteomes" id="UP000701853">
    <property type="component" value="Chromosome 5"/>
</dbReference>
<dbReference type="InterPro" id="IPR012337">
    <property type="entry name" value="RNaseH-like_sf"/>
</dbReference>